<dbReference type="SUPFAM" id="SSF46458">
    <property type="entry name" value="Globin-like"/>
    <property type="match status" value="1"/>
</dbReference>
<dbReference type="GO" id="GO:0020037">
    <property type="term" value="F:heme binding"/>
    <property type="evidence" value="ECO:0007669"/>
    <property type="project" value="InterPro"/>
</dbReference>
<feature type="region of interest" description="Disordered" evidence="1">
    <location>
        <begin position="329"/>
        <end position="352"/>
    </location>
</feature>
<dbReference type="Gene3D" id="1.10.490.10">
    <property type="entry name" value="Globins"/>
    <property type="match status" value="1"/>
</dbReference>
<dbReference type="GO" id="GO:0019825">
    <property type="term" value="F:oxygen binding"/>
    <property type="evidence" value="ECO:0007669"/>
    <property type="project" value="InterPro"/>
</dbReference>
<name>A0AAX4H9L6_9ASCO</name>
<dbReference type="Proteomes" id="UP001338582">
    <property type="component" value="Chromosome 3"/>
</dbReference>
<dbReference type="EMBL" id="CP138896">
    <property type="protein sequence ID" value="WPK25250.1"/>
    <property type="molecule type" value="Genomic_DNA"/>
</dbReference>
<dbReference type="GO" id="GO:0008941">
    <property type="term" value="F:nitric oxide dioxygenase NAD(P)H activity"/>
    <property type="evidence" value="ECO:0007669"/>
    <property type="project" value="TreeGrafter"/>
</dbReference>
<dbReference type="PANTHER" id="PTHR43396">
    <property type="entry name" value="FLAVOHEMOPROTEIN"/>
    <property type="match status" value="1"/>
</dbReference>
<dbReference type="GO" id="GO:0071500">
    <property type="term" value="P:cellular response to nitrosative stress"/>
    <property type="evidence" value="ECO:0007669"/>
    <property type="project" value="TreeGrafter"/>
</dbReference>
<dbReference type="InterPro" id="IPR044399">
    <property type="entry name" value="Mb-like_M"/>
</dbReference>
<dbReference type="Pfam" id="PF00042">
    <property type="entry name" value="Globin"/>
    <property type="match status" value="1"/>
</dbReference>
<evidence type="ECO:0000313" key="3">
    <source>
        <dbReference type="EMBL" id="WPK25250.1"/>
    </source>
</evidence>
<evidence type="ECO:0000256" key="1">
    <source>
        <dbReference type="SAM" id="MobiDB-lite"/>
    </source>
</evidence>
<accession>A0AAX4H9L6</accession>
<dbReference type="RefSeq" id="XP_062877633.1">
    <property type="nucleotide sequence ID" value="XM_063021563.1"/>
</dbReference>
<organism evidence="3 4">
    <name type="scientific">Australozyma saopauloensis</name>
    <dbReference type="NCBI Taxonomy" id="291208"/>
    <lineage>
        <taxon>Eukaryota</taxon>
        <taxon>Fungi</taxon>
        <taxon>Dikarya</taxon>
        <taxon>Ascomycota</taxon>
        <taxon>Saccharomycotina</taxon>
        <taxon>Pichiomycetes</taxon>
        <taxon>Metschnikowiaceae</taxon>
        <taxon>Australozyma</taxon>
    </lineage>
</organism>
<dbReference type="InterPro" id="IPR000971">
    <property type="entry name" value="Globin"/>
</dbReference>
<dbReference type="GO" id="GO:0046210">
    <property type="term" value="P:nitric oxide catabolic process"/>
    <property type="evidence" value="ECO:0007669"/>
    <property type="project" value="TreeGrafter"/>
</dbReference>
<sequence>MMPVNPLNSRRPAKLSLSSKARRNVPFQQKDTCNRLEATSIFSVASQLSAPSLHLKNEDNYGITRVDSSSSLNSILSTQSQYKITLNLSQKDISLLRYTWNKMLVEELLDTPAKSTAARFTTPGSIWNIVKDKPTQMTPRLSISASSAFCSQLYSNLLAKAPELEVAFPSLRHQAVAFAGTMALAINSLDNLLSLDDYLIELGNRHLRVLGVDPMQFELMGEALIQTFQERFGKRFTHELELLWIKFYLYLSNSILQFGLDPRLKLTSNDLAPLEVYTELVFTNDSDHFSMTNSTRRNSMGTELLSVAARSHIEDDARSNITKSSSIFGMRSSKSEKRKSRLGRKKGECVVM</sequence>
<evidence type="ECO:0000313" key="4">
    <source>
        <dbReference type="Proteomes" id="UP001338582"/>
    </source>
</evidence>
<dbReference type="PANTHER" id="PTHR43396:SF6">
    <property type="entry name" value="ABL201WP"/>
    <property type="match status" value="1"/>
</dbReference>
<dbReference type="CDD" id="cd01040">
    <property type="entry name" value="Mb-like"/>
    <property type="match status" value="1"/>
</dbReference>
<dbReference type="InterPro" id="IPR009050">
    <property type="entry name" value="Globin-like_sf"/>
</dbReference>
<dbReference type="PROSITE" id="PS01033">
    <property type="entry name" value="GLOBIN"/>
    <property type="match status" value="1"/>
</dbReference>
<gene>
    <name evidence="3" type="ORF">PUMCH_002557</name>
</gene>
<dbReference type="GO" id="GO:0071949">
    <property type="term" value="F:FAD binding"/>
    <property type="evidence" value="ECO:0007669"/>
    <property type="project" value="TreeGrafter"/>
</dbReference>
<proteinExistence type="predicted"/>
<dbReference type="AlphaFoldDB" id="A0AAX4H9L6"/>
<dbReference type="InterPro" id="IPR012292">
    <property type="entry name" value="Globin/Proto"/>
</dbReference>
<reference evidence="3 4" key="1">
    <citation type="submission" date="2023-10" db="EMBL/GenBank/DDBJ databases">
        <title>Draft Genome Sequence of Candida saopaulonensis from a very Premature Infant with Sepsis.</title>
        <authorList>
            <person name="Ning Y."/>
            <person name="Dai R."/>
            <person name="Xiao M."/>
            <person name="Xu Y."/>
            <person name="Yan Q."/>
            <person name="Zhang L."/>
        </authorList>
    </citation>
    <scope>NUCLEOTIDE SEQUENCE [LARGE SCALE GENOMIC DNA]</scope>
    <source>
        <strain evidence="3 4">19XY460</strain>
    </source>
</reference>
<dbReference type="KEGG" id="asau:88173622"/>
<protein>
    <recommendedName>
        <fullName evidence="2">Globin domain-containing protein</fullName>
    </recommendedName>
</protein>
<dbReference type="GeneID" id="88173622"/>
<feature type="domain" description="Globin" evidence="2">
    <location>
        <begin position="114"/>
        <end position="260"/>
    </location>
</feature>
<keyword evidence="4" id="KW-1185">Reference proteome</keyword>
<evidence type="ECO:0000259" key="2">
    <source>
        <dbReference type="PROSITE" id="PS01033"/>
    </source>
</evidence>